<reference evidence="2" key="1">
    <citation type="journal article" date="2020" name="Nature">
        <title>Giant virus diversity and host interactions through global metagenomics.</title>
        <authorList>
            <person name="Schulz F."/>
            <person name="Roux S."/>
            <person name="Paez-Espino D."/>
            <person name="Jungbluth S."/>
            <person name="Walsh D.A."/>
            <person name="Denef V.J."/>
            <person name="McMahon K.D."/>
            <person name="Konstantinidis K.T."/>
            <person name="Eloe-Fadrosh E.A."/>
            <person name="Kyrpides N.C."/>
            <person name="Woyke T."/>
        </authorList>
    </citation>
    <scope>NUCLEOTIDE SEQUENCE</scope>
    <source>
        <strain evidence="2">GVMAG-S-3300013014-113</strain>
    </source>
</reference>
<accession>A0A6C0KRR7</accession>
<dbReference type="NCBIfam" id="TIGR01444">
    <property type="entry name" value="fkbM_fam"/>
    <property type="match status" value="1"/>
</dbReference>
<protein>
    <recommendedName>
        <fullName evidence="1">Methyltransferase FkbM domain-containing protein</fullName>
    </recommendedName>
</protein>
<dbReference type="Gene3D" id="3.40.50.150">
    <property type="entry name" value="Vaccinia Virus protein VP39"/>
    <property type="match status" value="1"/>
</dbReference>
<dbReference type="Pfam" id="PF05050">
    <property type="entry name" value="Methyltransf_21"/>
    <property type="match status" value="1"/>
</dbReference>
<dbReference type="EMBL" id="MN740956">
    <property type="protein sequence ID" value="QHU19836.1"/>
    <property type="molecule type" value="Genomic_DNA"/>
</dbReference>
<name>A0A6C0KRR7_9ZZZZ</name>
<dbReference type="SUPFAM" id="SSF53335">
    <property type="entry name" value="S-adenosyl-L-methionine-dependent methyltransferases"/>
    <property type="match status" value="1"/>
</dbReference>
<evidence type="ECO:0000259" key="1">
    <source>
        <dbReference type="Pfam" id="PF05050"/>
    </source>
</evidence>
<proteinExistence type="predicted"/>
<sequence>MDRNLCNKLNNLKLFGFNPNNILDLGAHHGIWSYNCLHVFPTAQYMLIEPIKYEELIHICNKITNFNYKNLLFYETETEVDWYEMKNTGDSIFKERTHHFSNCEPVKKQTVTLDTIFEKEKYDLIKIDCQGAEISILKGGQNLIKNTEFIILEMPFCGQYNANVSSFSEHINFMEANNFVVFDIIGQHIHDNRLLFQIDIIFINKNSSILNKAQNMIDTMGK</sequence>
<dbReference type="InterPro" id="IPR006342">
    <property type="entry name" value="FkbM_mtfrase"/>
</dbReference>
<dbReference type="InterPro" id="IPR029063">
    <property type="entry name" value="SAM-dependent_MTases_sf"/>
</dbReference>
<dbReference type="GO" id="GO:0008171">
    <property type="term" value="F:O-methyltransferase activity"/>
    <property type="evidence" value="ECO:0007669"/>
    <property type="project" value="TreeGrafter"/>
</dbReference>
<organism evidence="2">
    <name type="scientific">viral metagenome</name>
    <dbReference type="NCBI Taxonomy" id="1070528"/>
    <lineage>
        <taxon>unclassified sequences</taxon>
        <taxon>metagenomes</taxon>
        <taxon>organismal metagenomes</taxon>
    </lineage>
</organism>
<dbReference type="InterPro" id="IPR053188">
    <property type="entry name" value="FkbM_Methyltransferase"/>
</dbReference>
<evidence type="ECO:0000313" key="2">
    <source>
        <dbReference type="EMBL" id="QHU19836.1"/>
    </source>
</evidence>
<dbReference type="PANTHER" id="PTHR36973">
    <property type="entry name" value="SLL1456 PROTEIN-RELATED"/>
    <property type="match status" value="1"/>
</dbReference>
<dbReference type="AlphaFoldDB" id="A0A6C0KRR7"/>
<feature type="domain" description="Methyltransferase FkbM" evidence="1">
    <location>
        <begin position="24"/>
        <end position="180"/>
    </location>
</feature>
<dbReference type="PANTHER" id="PTHR36973:SF4">
    <property type="entry name" value="NODULATION PROTEIN"/>
    <property type="match status" value="1"/>
</dbReference>